<evidence type="ECO:0000313" key="3">
    <source>
        <dbReference type="Proteomes" id="UP000669239"/>
    </source>
</evidence>
<evidence type="ECO:0000313" key="1">
    <source>
        <dbReference type="EMBL" id="MCG4749282.1"/>
    </source>
</evidence>
<dbReference type="InterPro" id="IPR036388">
    <property type="entry name" value="WH-like_DNA-bd_sf"/>
</dbReference>
<sequence>MNDNKDKVLFYIKEFTKRHGYTPTTYQVSNELYMPQDKVSSIVEALKAEGAIQIHRPLT</sequence>
<dbReference type="Proteomes" id="UP000669239">
    <property type="component" value="Unassembled WGS sequence"/>
</dbReference>
<dbReference type="Proteomes" id="UP001299608">
    <property type="component" value="Unassembled WGS sequence"/>
</dbReference>
<proteinExistence type="predicted"/>
<dbReference type="RefSeq" id="WP_117563073.1">
    <property type="nucleotide sequence ID" value="NZ_CAXTHN010000009.1"/>
</dbReference>
<dbReference type="EMBL" id="JAKNGE010000058">
    <property type="protein sequence ID" value="MCG4749282.1"/>
    <property type="molecule type" value="Genomic_DNA"/>
</dbReference>
<protein>
    <recommendedName>
        <fullName evidence="5">LexA repressor DNA-binding domain-containing protein</fullName>
    </recommendedName>
</protein>
<reference evidence="2" key="2">
    <citation type="submission" date="2020-02" db="EMBL/GenBank/DDBJ databases">
        <authorList>
            <person name="Littmann E."/>
            <person name="Sorbara M."/>
        </authorList>
    </citation>
    <scope>NUCLEOTIDE SEQUENCE</scope>
    <source>
        <strain evidence="2">MSK.1.17</strain>
    </source>
</reference>
<dbReference type="InterPro" id="IPR036390">
    <property type="entry name" value="WH_DNA-bd_sf"/>
</dbReference>
<evidence type="ECO:0000313" key="4">
    <source>
        <dbReference type="Proteomes" id="UP001299608"/>
    </source>
</evidence>
<reference evidence="1" key="3">
    <citation type="submission" date="2022-01" db="EMBL/GenBank/DDBJ databases">
        <title>Collection of gut derived symbiotic bacterial strains cultured from healthy donors.</title>
        <authorList>
            <person name="Lin H."/>
            <person name="Kohout C."/>
            <person name="Waligurski E."/>
            <person name="Pamer E.G."/>
        </authorList>
    </citation>
    <scope>NUCLEOTIDE SEQUENCE</scope>
    <source>
        <strain evidence="1">DFI.6.55</strain>
    </source>
</reference>
<accession>A0AAW5C5D6</accession>
<dbReference type="SUPFAM" id="SSF46785">
    <property type="entry name" value="Winged helix' DNA-binding domain"/>
    <property type="match status" value="1"/>
</dbReference>
<evidence type="ECO:0008006" key="5">
    <source>
        <dbReference type="Google" id="ProtNLM"/>
    </source>
</evidence>
<dbReference type="AlphaFoldDB" id="A0AAW5C5D6"/>
<dbReference type="EMBL" id="JAAITT010000020">
    <property type="protein sequence ID" value="NSJ49989.1"/>
    <property type="molecule type" value="Genomic_DNA"/>
</dbReference>
<comment type="caution">
    <text evidence="1">The sequence shown here is derived from an EMBL/GenBank/DDBJ whole genome shotgun (WGS) entry which is preliminary data.</text>
</comment>
<keyword evidence="3" id="KW-1185">Reference proteome</keyword>
<name>A0AAW5C5D6_9FIRM</name>
<dbReference type="Gene3D" id="1.10.10.10">
    <property type="entry name" value="Winged helix-like DNA-binding domain superfamily/Winged helix DNA-binding domain"/>
    <property type="match status" value="1"/>
</dbReference>
<organism evidence="1 4">
    <name type="scientific">Enterocloster aldenensis</name>
    <dbReference type="NCBI Taxonomy" id="358742"/>
    <lineage>
        <taxon>Bacteria</taxon>
        <taxon>Bacillati</taxon>
        <taxon>Bacillota</taxon>
        <taxon>Clostridia</taxon>
        <taxon>Lachnospirales</taxon>
        <taxon>Lachnospiraceae</taxon>
        <taxon>Enterocloster</taxon>
    </lineage>
</organism>
<gene>
    <name evidence="2" type="ORF">G5B36_14950</name>
    <name evidence="1" type="ORF">L0N08_28140</name>
</gene>
<evidence type="ECO:0000313" key="2">
    <source>
        <dbReference type="EMBL" id="NSJ49989.1"/>
    </source>
</evidence>
<reference evidence="2 3" key="1">
    <citation type="journal article" date="2020" name="Cell Host Microbe">
        <title>Functional and Genomic Variation between Human-Derived Isolates of Lachnospiraceae Reveals Inter- and Intra-Species Diversity.</title>
        <authorList>
            <person name="Sorbara M.T."/>
            <person name="Littmann E.R."/>
            <person name="Fontana E."/>
            <person name="Moody T.U."/>
            <person name="Kohout C.E."/>
            <person name="Gjonbalaj M."/>
            <person name="Eaton V."/>
            <person name="Seok R."/>
            <person name="Leiner I.M."/>
            <person name="Pamer E.G."/>
        </authorList>
    </citation>
    <scope>NUCLEOTIDE SEQUENCE [LARGE SCALE GENOMIC DNA]</scope>
    <source>
        <strain evidence="2 3">MSK.1.17</strain>
    </source>
</reference>